<evidence type="ECO:0000259" key="2">
    <source>
        <dbReference type="Pfam" id="PF24778"/>
    </source>
</evidence>
<dbReference type="EnsemblMetazoa" id="PHUM450910-RA">
    <property type="protein sequence ID" value="PHUM450910-PA"/>
    <property type="gene ID" value="PHUM450910"/>
</dbReference>
<proteinExistence type="predicted"/>
<feature type="region of interest" description="Disordered" evidence="1">
    <location>
        <begin position="1"/>
        <end position="27"/>
    </location>
</feature>
<dbReference type="GeneID" id="8230312"/>
<evidence type="ECO:0000313" key="3">
    <source>
        <dbReference type="EMBL" id="EEB17041.1"/>
    </source>
</evidence>
<evidence type="ECO:0000256" key="1">
    <source>
        <dbReference type="SAM" id="MobiDB-lite"/>
    </source>
</evidence>
<name>E0VUI5_PEDHC</name>
<evidence type="ECO:0000313" key="5">
    <source>
        <dbReference type="Proteomes" id="UP000009046"/>
    </source>
</evidence>
<dbReference type="CTD" id="8230312"/>
<evidence type="ECO:0000313" key="4">
    <source>
        <dbReference type="EnsemblMetazoa" id="PHUM450910-PA"/>
    </source>
</evidence>
<accession>E0VUI5</accession>
<dbReference type="EMBL" id="AAZO01005495">
    <property type="status" value="NOT_ANNOTATED_CDS"/>
    <property type="molecule type" value="Genomic_DNA"/>
</dbReference>
<keyword evidence="5" id="KW-1185">Reference proteome</keyword>
<gene>
    <name evidence="4" type="primary">8230312</name>
    <name evidence="3" type="ORF">Phum_PHUM450910</name>
</gene>
<dbReference type="InterPro" id="IPR056307">
    <property type="entry name" value="Ig-CFAP74_3rd"/>
</dbReference>
<dbReference type="HOGENOM" id="CLU_866861_0_0_1"/>
<reference evidence="3" key="2">
    <citation type="submission" date="2007-04" db="EMBL/GenBank/DDBJ databases">
        <title>The genome of the human body louse.</title>
        <authorList>
            <consortium name="The Human Body Louse Genome Consortium"/>
            <person name="Kirkness E."/>
            <person name="Walenz B."/>
            <person name="Hass B."/>
            <person name="Bruggner R."/>
            <person name="Strausberg R."/>
        </authorList>
    </citation>
    <scope>NUCLEOTIDE SEQUENCE</scope>
    <source>
        <strain evidence="3">USDA</strain>
    </source>
</reference>
<feature type="domain" description="CFAP74 third Ig-like" evidence="2">
    <location>
        <begin position="252"/>
        <end position="321"/>
    </location>
</feature>
<feature type="compositionally biased region" description="Polar residues" evidence="1">
    <location>
        <begin position="1"/>
        <end position="15"/>
    </location>
</feature>
<dbReference type="EMBL" id="DS235786">
    <property type="protein sequence ID" value="EEB17041.1"/>
    <property type="molecule type" value="Genomic_DNA"/>
</dbReference>
<reference evidence="4" key="3">
    <citation type="submission" date="2021-02" db="UniProtKB">
        <authorList>
            <consortium name="EnsemblMetazoa"/>
        </authorList>
    </citation>
    <scope>IDENTIFICATION</scope>
    <source>
        <strain evidence="4">USDA</strain>
    </source>
</reference>
<organism>
    <name type="scientific">Pediculus humanus subsp. corporis</name>
    <name type="common">Body louse</name>
    <dbReference type="NCBI Taxonomy" id="121224"/>
    <lineage>
        <taxon>Eukaryota</taxon>
        <taxon>Metazoa</taxon>
        <taxon>Ecdysozoa</taxon>
        <taxon>Arthropoda</taxon>
        <taxon>Hexapoda</taxon>
        <taxon>Insecta</taxon>
        <taxon>Pterygota</taxon>
        <taxon>Neoptera</taxon>
        <taxon>Paraneoptera</taxon>
        <taxon>Psocodea</taxon>
        <taxon>Troctomorpha</taxon>
        <taxon>Phthiraptera</taxon>
        <taxon>Anoplura</taxon>
        <taxon>Pediculidae</taxon>
        <taxon>Pediculus</taxon>
    </lineage>
</organism>
<dbReference type="InParanoid" id="E0VUI5"/>
<dbReference type="VEuPathDB" id="VectorBase:PHUM450910"/>
<reference evidence="3" key="1">
    <citation type="submission" date="2007-04" db="EMBL/GenBank/DDBJ databases">
        <title>Annotation of Pediculus humanus corporis strain USDA.</title>
        <authorList>
            <person name="Kirkness E."/>
            <person name="Hannick L."/>
            <person name="Hass B."/>
            <person name="Bruggner R."/>
            <person name="Lawson D."/>
            <person name="Bidwell S."/>
            <person name="Joardar V."/>
            <person name="Caler E."/>
            <person name="Walenz B."/>
            <person name="Inman J."/>
            <person name="Schobel S."/>
            <person name="Galinsky K."/>
            <person name="Amedeo P."/>
            <person name="Strausberg R."/>
        </authorList>
    </citation>
    <scope>NUCLEOTIDE SEQUENCE</scope>
    <source>
        <strain evidence="3">USDA</strain>
    </source>
</reference>
<protein>
    <recommendedName>
        <fullName evidence="2">CFAP74 third Ig-like domain-containing protein</fullName>
    </recommendedName>
</protein>
<dbReference type="Pfam" id="PF24778">
    <property type="entry name" value="Ig-CFAP74_3rd"/>
    <property type="match status" value="1"/>
</dbReference>
<dbReference type="Proteomes" id="UP000009046">
    <property type="component" value="Unassembled WGS sequence"/>
</dbReference>
<dbReference type="KEGG" id="phu:Phum_PHUM450910"/>
<dbReference type="RefSeq" id="XP_002429779.1">
    <property type="nucleotide sequence ID" value="XM_002429734.1"/>
</dbReference>
<dbReference type="AlphaFoldDB" id="E0VUI5"/>
<sequence length="321" mass="37209">MIKNTNGEDFSTPSYQPKGKNQEKYRKYESVGKYKTESILSEEEFNRHVKSSSNNYDRYEKCLECTPKSIIFNNYQKDKVYTQTVKITNVGLEPIHCRYFGITVHTKVNGCFPIGVAVRDNVILRSGLVFCTKIRLCNSNEEDAINCSIVYETRRRSQPYQHSYFLVPVSCVPARAIVQITPLRIIQSVQLFSEKYHIIVPPFTIKNIHVKFIPEYKGFHEEIHIFQFENCYNCLEEKIELIGDIKKIPLIVEPEIIDFKICVANSGVYSTKFKVTNVGKGPFSVCVKISKLMKKHVRVYPKETLIQSNTHCDFSVRLHPR</sequence>